<evidence type="ECO:0000256" key="1">
    <source>
        <dbReference type="SAM" id="Phobius"/>
    </source>
</evidence>
<dbReference type="EMBL" id="CP146612">
    <property type="protein sequence ID" value="WWX24777.1"/>
    <property type="molecule type" value="Genomic_DNA"/>
</dbReference>
<accession>A0ABZ2J1H0</accession>
<dbReference type="RefSeq" id="WP_338736897.1">
    <property type="nucleotide sequence ID" value="NZ_CP146612.1"/>
</dbReference>
<keyword evidence="1" id="KW-0812">Transmembrane</keyword>
<feature type="transmembrane region" description="Helical" evidence="1">
    <location>
        <begin position="251"/>
        <end position="276"/>
    </location>
</feature>
<evidence type="ECO:0000313" key="2">
    <source>
        <dbReference type="EMBL" id="WWX24777.1"/>
    </source>
</evidence>
<keyword evidence="1" id="KW-0472">Membrane</keyword>
<dbReference type="InterPro" id="IPR021424">
    <property type="entry name" value="PorA"/>
</dbReference>
<proteinExistence type="predicted"/>
<organism evidence="2 3">
    <name type="scientific">Candidatus Dehalogenimonas loeffleri</name>
    <dbReference type="NCBI Taxonomy" id="3127115"/>
    <lineage>
        <taxon>Bacteria</taxon>
        <taxon>Bacillati</taxon>
        <taxon>Chloroflexota</taxon>
        <taxon>Dehalococcoidia</taxon>
        <taxon>Dehalococcoidales</taxon>
        <taxon>Dehalococcoidaceae</taxon>
        <taxon>Dehalogenimonas</taxon>
    </lineage>
</organism>
<evidence type="ECO:0000313" key="3">
    <source>
        <dbReference type="Proteomes" id="UP001375370"/>
    </source>
</evidence>
<name>A0ABZ2J1H0_9CHLR</name>
<reference evidence="2 3" key="1">
    <citation type="submission" date="2024-03" db="EMBL/GenBank/DDBJ databases">
        <title>A Dehalogenimonas Isolated from Estuarine Sediments Dihaloeliminates Chlorinated Alkanes.</title>
        <authorList>
            <person name="Yang Y."/>
            <person name="Wang H."/>
        </authorList>
    </citation>
    <scope>NUCLEOTIDE SEQUENCE [LARGE SCALE GENOMIC DNA]</scope>
    <source>
        <strain evidence="2 3">W</strain>
    </source>
</reference>
<dbReference type="Pfam" id="PF11271">
    <property type="entry name" value="PorA"/>
    <property type="match status" value="1"/>
</dbReference>
<gene>
    <name evidence="2" type="ORF">V8247_05785</name>
</gene>
<keyword evidence="1" id="KW-1133">Transmembrane helix</keyword>
<protein>
    <submittedName>
        <fullName evidence="2">Porin PorA family protein</fullName>
    </submittedName>
</protein>
<sequence>MRRILVSLGAVLLVFALVWLYLIFPGMAKLPADYEKVYRFEGTVQVFNPATGTLVPINTKMDRTLNATEVNDNDALILQQVIKFTESTSGVPLSAINPALAALDSTETYAVDRTTRANVAGGDKSRSGQFTFPADTQQETYQFWSATTGSSLPATFVGEETINGVKVYVFKIDSKGNAYPNAANGAPQTVDVATTIKVEPVSGTPVYTTSKTTIIMQAGATTFIPVLINESTFTQATVDEAADEAASNRSLILWASVYGFWAAIGLGVILVLIGFLKKS</sequence>
<keyword evidence="3" id="KW-1185">Reference proteome</keyword>
<dbReference type="Proteomes" id="UP001375370">
    <property type="component" value="Chromosome"/>
</dbReference>